<protein>
    <submittedName>
        <fullName evidence="2">Uncharacterized protein</fullName>
    </submittedName>
</protein>
<feature type="compositionally biased region" description="Polar residues" evidence="1">
    <location>
        <begin position="25"/>
        <end position="36"/>
    </location>
</feature>
<dbReference type="AlphaFoldDB" id="A0A9D4HRG1"/>
<reference evidence="2" key="2">
    <citation type="submission" date="2020-11" db="EMBL/GenBank/DDBJ databases">
        <authorList>
            <person name="McCartney M.A."/>
            <person name="Auch B."/>
            <person name="Kono T."/>
            <person name="Mallez S."/>
            <person name="Becker A."/>
            <person name="Gohl D.M."/>
            <person name="Silverstein K.A.T."/>
            <person name="Koren S."/>
            <person name="Bechman K.B."/>
            <person name="Herman A."/>
            <person name="Abrahante J.E."/>
            <person name="Garbe J."/>
        </authorList>
    </citation>
    <scope>NUCLEOTIDE SEQUENCE</scope>
    <source>
        <strain evidence="2">Duluth1</strain>
        <tissue evidence="2">Whole animal</tissue>
    </source>
</reference>
<reference evidence="2" key="1">
    <citation type="journal article" date="2019" name="bioRxiv">
        <title>The Genome of the Zebra Mussel, Dreissena polymorpha: A Resource for Invasive Species Research.</title>
        <authorList>
            <person name="McCartney M.A."/>
            <person name="Auch B."/>
            <person name="Kono T."/>
            <person name="Mallez S."/>
            <person name="Zhang Y."/>
            <person name="Obille A."/>
            <person name="Becker A."/>
            <person name="Abrahante J.E."/>
            <person name="Garbe J."/>
            <person name="Badalamenti J.P."/>
            <person name="Herman A."/>
            <person name="Mangelson H."/>
            <person name="Liachko I."/>
            <person name="Sullivan S."/>
            <person name="Sone E.D."/>
            <person name="Koren S."/>
            <person name="Silverstein K.A.T."/>
            <person name="Beckman K.B."/>
            <person name="Gohl D.M."/>
        </authorList>
    </citation>
    <scope>NUCLEOTIDE SEQUENCE</scope>
    <source>
        <strain evidence="2">Duluth1</strain>
        <tissue evidence="2">Whole animal</tissue>
    </source>
</reference>
<name>A0A9D4HRG1_DREPO</name>
<gene>
    <name evidence="2" type="ORF">DPMN_054244</name>
</gene>
<feature type="region of interest" description="Disordered" evidence="1">
    <location>
        <begin position="1"/>
        <end position="36"/>
    </location>
</feature>
<evidence type="ECO:0000256" key="1">
    <source>
        <dbReference type="SAM" id="MobiDB-lite"/>
    </source>
</evidence>
<comment type="caution">
    <text evidence="2">The sequence shown here is derived from an EMBL/GenBank/DDBJ whole genome shotgun (WGS) entry which is preliminary data.</text>
</comment>
<evidence type="ECO:0000313" key="2">
    <source>
        <dbReference type="EMBL" id="KAH3728290.1"/>
    </source>
</evidence>
<dbReference type="EMBL" id="JAIWYP010000012">
    <property type="protein sequence ID" value="KAH3728290.1"/>
    <property type="molecule type" value="Genomic_DNA"/>
</dbReference>
<sequence>MEEGETQQSISEMDDTDNDEEMMESQNPTQSFSGWTDSASTMASIIKANLTKINEHR</sequence>
<organism evidence="2 3">
    <name type="scientific">Dreissena polymorpha</name>
    <name type="common">Zebra mussel</name>
    <name type="synonym">Mytilus polymorpha</name>
    <dbReference type="NCBI Taxonomy" id="45954"/>
    <lineage>
        <taxon>Eukaryota</taxon>
        <taxon>Metazoa</taxon>
        <taxon>Spiralia</taxon>
        <taxon>Lophotrochozoa</taxon>
        <taxon>Mollusca</taxon>
        <taxon>Bivalvia</taxon>
        <taxon>Autobranchia</taxon>
        <taxon>Heteroconchia</taxon>
        <taxon>Euheterodonta</taxon>
        <taxon>Imparidentia</taxon>
        <taxon>Neoheterodontei</taxon>
        <taxon>Myida</taxon>
        <taxon>Dreissenoidea</taxon>
        <taxon>Dreissenidae</taxon>
        <taxon>Dreissena</taxon>
    </lineage>
</organism>
<evidence type="ECO:0000313" key="3">
    <source>
        <dbReference type="Proteomes" id="UP000828390"/>
    </source>
</evidence>
<feature type="compositionally biased region" description="Polar residues" evidence="1">
    <location>
        <begin position="1"/>
        <end position="11"/>
    </location>
</feature>
<feature type="compositionally biased region" description="Acidic residues" evidence="1">
    <location>
        <begin position="12"/>
        <end position="23"/>
    </location>
</feature>
<proteinExistence type="predicted"/>
<accession>A0A9D4HRG1</accession>
<keyword evidence="3" id="KW-1185">Reference proteome</keyword>
<dbReference type="Proteomes" id="UP000828390">
    <property type="component" value="Unassembled WGS sequence"/>
</dbReference>